<feature type="signal peptide" evidence="2">
    <location>
        <begin position="1"/>
        <end position="18"/>
    </location>
</feature>
<evidence type="ECO:0000313" key="4">
    <source>
        <dbReference type="EMBL" id="EAU92020.1"/>
    </source>
</evidence>
<dbReference type="GO" id="GO:0030248">
    <property type="term" value="F:cellulose binding"/>
    <property type="evidence" value="ECO:0007669"/>
    <property type="project" value="InterPro"/>
</dbReference>
<dbReference type="GO" id="GO:0005576">
    <property type="term" value="C:extracellular region"/>
    <property type="evidence" value="ECO:0007669"/>
    <property type="project" value="InterPro"/>
</dbReference>
<dbReference type="KEGG" id="cci:CC1G_06007"/>
<keyword evidence="5" id="KW-1185">Reference proteome</keyword>
<dbReference type="GO" id="GO:0005975">
    <property type="term" value="P:carbohydrate metabolic process"/>
    <property type="evidence" value="ECO:0007669"/>
    <property type="project" value="InterPro"/>
</dbReference>
<dbReference type="Proteomes" id="UP000001861">
    <property type="component" value="Unassembled WGS sequence"/>
</dbReference>
<comment type="caution">
    <text evidence="4">The sequence shown here is derived from an EMBL/GenBank/DDBJ whole genome shotgun (WGS) entry which is preliminary data.</text>
</comment>
<dbReference type="RefSeq" id="XP_001829798.1">
    <property type="nucleotide sequence ID" value="XM_001829746.1"/>
</dbReference>
<dbReference type="PROSITE" id="PS51164">
    <property type="entry name" value="CBM1_2"/>
    <property type="match status" value="1"/>
</dbReference>
<evidence type="ECO:0000256" key="2">
    <source>
        <dbReference type="SAM" id="SignalP"/>
    </source>
</evidence>
<evidence type="ECO:0000256" key="1">
    <source>
        <dbReference type="ARBA" id="ARBA00022729"/>
    </source>
</evidence>
<dbReference type="GeneID" id="6006235"/>
<evidence type="ECO:0000313" key="5">
    <source>
        <dbReference type="Proteomes" id="UP000001861"/>
    </source>
</evidence>
<dbReference type="Pfam" id="PF00734">
    <property type="entry name" value="CBM_1"/>
    <property type="match status" value="1"/>
</dbReference>
<evidence type="ECO:0000259" key="3">
    <source>
        <dbReference type="PROSITE" id="PS51164"/>
    </source>
</evidence>
<dbReference type="InParanoid" id="A8N4M9"/>
<dbReference type="SUPFAM" id="SSF57180">
    <property type="entry name" value="Cellulose-binding domain"/>
    <property type="match status" value="1"/>
</dbReference>
<feature type="domain" description="CBM1" evidence="3">
    <location>
        <begin position="24"/>
        <end position="61"/>
    </location>
</feature>
<dbReference type="InterPro" id="IPR000254">
    <property type="entry name" value="CBD"/>
</dbReference>
<proteinExistence type="predicted"/>
<sequence>MKFQSLFVLLAVSLTASALPSPQVVKLPTPQCGGKGYTGPTTCSKPNHVCFYFNENYSECIHVTRVPMWTPKDSPGVEQ</sequence>
<gene>
    <name evidence="4" type="ORF">CC1G_06007</name>
</gene>
<keyword evidence="1 2" id="KW-0732">Signal</keyword>
<dbReference type="EMBL" id="AACS02000003">
    <property type="protein sequence ID" value="EAU92020.1"/>
    <property type="molecule type" value="Genomic_DNA"/>
</dbReference>
<accession>A8N4M9</accession>
<dbReference type="VEuPathDB" id="FungiDB:CC1G_06007"/>
<dbReference type="InterPro" id="IPR035971">
    <property type="entry name" value="CBD_sf"/>
</dbReference>
<reference evidence="4 5" key="1">
    <citation type="journal article" date="2010" name="Proc. Natl. Acad. Sci. U.S.A.">
        <title>Insights into evolution of multicellular fungi from the assembled chromosomes of the mushroom Coprinopsis cinerea (Coprinus cinereus).</title>
        <authorList>
            <person name="Stajich J.E."/>
            <person name="Wilke S.K."/>
            <person name="Ahren D."/>
            <person name="Au C.H."/>
            <person name="Birren B.W."/>
            <person name="Borodovsky M."/>
            <person name="Burns C."/>
            <person name="Canback B."/>
            <person name="Casselton L.A."/>
            <person name="Cheng C.K."/>
            <person name="Deng J."/>
            <person name="Dietrich F.S."/>
            <person name="Fargo D.C."/>
            <person name="Farman M.L."/>
            <person name="Gathman A.C."/>
            <person name="Goldberg J."/>
            <person name="Guigo R."/>
            <person name="Hoegger P.J."/>
            <person name="Hooker J.B."/>
            <person name="Huggins A."/>
            <person name="James T.Y."/>
            <person name="Kamada T."/>
            <person name="Kilaru S."/>
            <person name="Kodira C."/>
            <person name="Kues U."/>
            <person name="Kupfer D."/>
            <person name="Kwan H.S."/>
            <person name="Lomsadze A."/>
            <person name="Li W."/>
            <person name="Lilly W.W."/>
            <person name="Ma L.J."/>
            <person name="Mackey A.J."/>
            <person name="Manning G."/>
            <person name="Martin F."/>
            <person name="Muraguchi H."/>
            <person name="Natvig D.O."/>
            <person name="Palmerini H."/>
            <person name="Ramesh M.A."/>
            <person name="Rehmeyer C.J."/>
            <person name="Roe B.A."/>
            <person name="Shenoy N."/>
            <person name="Stanke M."/>
            <person name="Ter-Hovhannisyan V."/>
            <person name="Tunlid A."/>
            <person name="Velagapudi R."/>
            <person name="Vision T.J."/>
            <person name="Zeng Q."/>
            <person name="Zolan M.E."/>
            <person name="Pukkila P.J."/>
        </authorList>
    </citation>
    <scope>NUCLEOTIDE SEQUENCE [LARGE SCALE GENOMIC DNA]</scope>
    <source>
        <strain evidence="5">Okayama-7 / 130 / ATCC MYA-4618 / FGSC 9003</strain>
    </source>
</reference>
<organism evidence="4 5">
    <name type="scientific">Coprinopsis cinerea (strain Okayama-7 / 130 / ATCC MYA-4618 / FGSC 9003)</name>
    <name type="common">Inky cap fungus</name>
    <name type="synonym">Hormographiella aspergillata</name>
    <dbReference type="NCBI Taxonomy" id="240176"/>
    <lineage>
        <taxon>Eukaryota</taxon>
        <taxon>Fungi</taxon>
        <taxon>Dikarya</taxon>
        <taxon>Basidiomycota</taxon>
        <taxon>Agaricomycotina</taxon>
        <taxon>Agaricomycetes</taxon>
        <taxon>Agaricomycetidae</taxon>
        <taxon>Agaricales</taxon>
        <taxon>Agaricineae</taxon>
        <taxon>Psathyrellaceae</taxon>
        <taxon>Coprinopsis</taxon>
    </lineage>
</organism>
<protein>
    <recommendedName>
        <fullName evidence="3">CBM1 domain-containing protein</fullName>
    </recommendedName>
</protein>
<dbReference type="AlphaFoldDB" id="A8N4M9"/>
<dbReference type="SMART" id="SM00236">
    <property type="entry name" value="fCBD"/>
    <property type="match status" value="1"/>
</dbReference>
<dbReference type="OrthoDB" id="3036880at2759"/>
<name>A8N4M9_COPC7</name>
<feature type="chain" id="PRO_5002726200" description="CBM1 domain-containing protein" evidence="2">
    <location>
        <begin position="19"/>
        <end position="79"/>
    </location>
</feature>